<reference evidence="1" key="2">
    <citation type="submission" date="2009-03" db="EMBL/GenBank/DDBJ databases">
        <authorList>
            <person name="Gang L."/>
        </authorList>
    </citation>
    <scope>NUCLEOTIDE SEQUENCE</scope>
    <source>
        <strain evidence="1">Anhui</strain>
    </source>
</reference>
<accession>C7TZ92</accession>
<name>C7TZ92_SCHJA</name>
<dbReference type="EMBL" id="FN327194">
    <property type="protein sequence ID" value="CAX82918.1"/>
    <property type="molecule type" value="mRNA"/>
</dbReference>
<organism evidence="1">
    <name type="scientific">Schistosoma japonicum</name>
    <name type="common">Blood fluke</name>
    <dbReference type="NCBI Taxonomy" id="6182"/>
    <lineage>
        <taxon>Eukaryota</taxon>
        <taxon>Metazoa</taxon>
        <taxon>Spiralia</taxon>
        <taxon>Lophotrochozoa</taxon>
        <taxon>Platyhelminthes</taxon>
        <taxon>Trematoda</taxon>
        <taxon>Digenea</taxon>
        <taxon>Strigeidida</taxon>
        <taxon>Schistosomatoidea</taxon>
        <taxon>Schistosomatidae</taxon>
        <taxon>Schistosoma</taxon>
    </lineage>
</organism>
<dbReference type="AlphaFoldDB" id="C7TZ92"/>
<protein>
    <submittedName>
        <fullName evidence="1">Hypotheticial protein</fullName>
    </submittedName>
</protein>
<proteinExistence type="evidence at transcript level"/>
<sequence>MCAEQFANLHLDKKFHHFNCGAFLTDRNWGRA</sequence>
<reference evidence="1" key="1">
    <citation type="journal article" date="2009" name="Nature">
        <title>The Schistosoma japonicum genome reveals features of host-parasite interplay.</title>
        <authorList>
            <person name="Liu F."/>
            <person name="Zhou Y."/>
            <person name="Wang Z.Q."/>
            <person name="Lu G."/>
            <person name="Zheng H."/>
            <person name="Brindley P.J."/>
            <person name="McManus D.P."/>
            <person name="Blair D."/>
            <person name="Zhang Q.H."/>
            <person name="Zhong Y."/>
            <person name="Wang S."/>
            <person name="Han Z.G."/>
            <person name="Chen Z."/>
        </authorList>
    </citation>
    <scope>NUCLEOTIDE SEQUENCE</scope>
    <source>
        <strain evidence="1">Anhui</strain>
    </source>
</reference>
<evidence type="ECO:0000313" key="1">
    <source>
        <dbReference type="EMBL" id="CAX82918.1"/>
    </source>
</evidence>